<accession>A0A0P7AZB1</accession>
<evidence type="ECO:0000256" key="8">
    <source>
        <dbReference type="NCBIfam" id="TIGR00188"/>
    </source>
</evidence>
<dbReference type="PROSITE" id="PS00648">
    <property type="entry name" value="RIBONUCLEASE_P"/>
    <property type="match status" value="1"/>
</dbReference>
<dbReference type="SUPFAM" id="SSF54211">
    <property type="entry name" value="Ribosomal protein S5 domain 2-like"/>
    <property type="match status" value="1"/>
</dbReference>
<keyword evidence="2 7" id="KW-0819">tRNA processing</keyword>
<dbReference type="InterPro" id="IPR014721">
    <property type="entry name" value="Ribsml_uS5_D2-typ_fold_subgr"/>
</dbReference>
<dbReference type="GO" id="GO:0000049">
    <property type="term" value="F:tRNA binding"/>
    <property type="evidence" value="ECO:0007669"/>
    <property type="project" value="UniProtKB-UniRule"/>
</dbReference>
<evidence type="ECO:0000256" key="1">
    <source>
        <dbReference type="ARBA" id="ARBA00002663"/>
    </source>
</evidence>
<evidence type="ECO:0000313" key="9">
    <source>
        <dbReference type="EMBL" id="KPM30906.1"/>
    </source>
</evidence>
<keyword evidence="6 7" id="KW-0694">RNA-binding</keyword>
<gene>
    <name evidence="7" type="primary">rnpA</name>
    <name evidence="9" type="ORF">I595_2884</name>
</gene>
<dbReference type="EC" id="3.1.26.5" evidence="7 8"/>
<keyword evidence="3 7" id="KW-0540">Nuclease</keyword>
<dbReference type="PATRIC" id="fig|1300341.3.peg.3037"/>
<dbReference type="GO" id="GO:0004526">
    <property type="term" value="F:ribonuclease P activity"/>
    <property type="evidence" value="ECO:0007669"/>
    <property type="project" value="UniProtKB-UniRule"/>
</dbReference>
<organism evidence="9 10">
    <name type="scientific">Croceitalea dokdonensis DOKDO 023</name>
    <dbReference type="NCBI Taxonomy" id="1300341"/>
    <lineage>
        <taxon>Bacteria</taxon>
        <taxon>Pseudomonadati</taxon>
        <taxon>Bacteroidota</taxon>
        <taxon>Flavobacteriia</taxon>
        <taxon>Flavobacteriales</taxon>
        <taxon>Flavobacteriaceae</taxon>
        <taxon>Croceitalea</taxon>
    </lineage>
</organism>
<keyword evidence="5 7" id="KW-0378">Hydrolase</keyword>
<evidence type="ECO:0000256" key="7">
    <source>
        <dbReference type="HAMAP-Rule" id="MF_00227"/>
    </source>
</evidence>
<dbReference type="PANTHER" id="PTHR33992">
    <property type="entry name" value="RIBONUCLEASE P PROTEIN COMPONENT"/>
    <property type="match status" value="1"/>
</dbReference>
<dbReference type="Proteomes" id="UP000050280">
    <property type="component" value="Unassembled WGS sequence"/>
</dbReference>
<sequence length="128" mass="14883">MDFSFPKKERLKNKKHIEALFSNGKHLNNYPIKLIYLETTFLEDTAFKAMVIVPKKSFKSAVKRNRIKRLLRESLRLNKPLVFNNNGQSFALAILYLGKEMPDYATLSKKVIGVLQKFNNILSNEKVH</sequence>
<evidence type="ECO:0000313" key="10">
    <source>
        <dbReference type="Proteomes" id="UP000050280"/>
    </source>
</evidence>
<name>A0A0P7AZB1_9FLAO</name>
<evidence type="ECO:0000256" key="3">
    <source>
        <dbReference type="ARBA" id="ARBA00022722"/>
    </source>
</evidence>
<reference evidence="9 10" key="1">
    <citation type="submission" date="2015-09" db="EMBL/GenBank/DDBJ databases">
        <title>Genome sequence of the marine flavobacterium Croceitalea dokdonensis DOKDO 023 that contains proton- and sodium-pumping rhodopsins.</title>
        <authorList>
            <person name="Kwon S.-K."/>
            <person name="Lee H.K."/>
            <person name="Kwak M.-J."/>
            <person name="Kim J.F."/>
        </authorList>
    </citation>
    <scope>NUCLEOTIDE SEQUENCE [LARGE SCALE GENOMIC DNA]</scope>
    <source>
        <strain evidence="9 10">DOKDO 023</strain>
    </source>
</reference>
<keyword evidence="10" id="KW-1185">Reference proteome</keyword>
<dbReference type="OrthoDB" id="1524972at2"/>
<dbReference type="Gene3D" id="3.30.230.10">
    <property type="match status" value="1"/>
</dbReference>
<dbReference type="InterPro" id="IPR020539">
    <property type="entry name" value="RNase_P_CS"/>
</dbReference>
<evidence type="ECO:0000256" key="2">
    <source>
        <dbReference type="ARBA" id="ARBA00022694"/>
    </source>
</evidence>
<dbReference type="HAMAP" id="MF_00227">
    <property type="entry name" value="RNase_P"/>
    <property type="match status" value="1"/>
</dbReference>
<comment type="function">
    <text evidence="1 7">RNaseP catalyzes the removal of the 5'-leader sequence from pre-tRNA to produce the mature 5'-terminus. It can also cleave other RNA substrates such as 4.5S RNA. The protein component plays an auxiliary but essential role in vivo by binding to the 5'-leader sequence and broadening the substrate specificity of the ribozyme.</text>
</comment>
<proteinExistence type="inferred from homology"/>
<comment type="caution">
    <text evidence="9">The sequence shown here is derived from an EMBL/GenBank/DDBJ whole genome shotgun (WGS) entry which is preliminary data.</text>
</comment>
<dbReference type="AlphaFoldDB" id="A0A0P7AZB1"/>
<dbReference type="GO" id="GO:0001682">
    <property type="term" value="P:tRNA 5'-leader removal"/>
    <property type="evidence" value="ECO:0007669"/>
    <property type="project" value="UniProtKB-UniRule"/>
</dbReference>
<evidence type="ECO:0000256" key="5">
    <source>
        <dbReference type="ARBA" id="ARBA00022801"/>
    </source>
</evidence>
<protein>
    <recommendedName>
        <fullName evidence="7 8">Ribonuclease P protein component</fullName>
        <shortName evidence="7">RNase P protein</shortName>
        <shortName evidence="7">RNaseP protein</shortName>
        <ecNumber evidence="7 8">3.1.26.5</ecNumber>
    </recommendedName>
    <alternativeName>
        <fullName evidence="7">Protein C5</fullName>
    </alternativeName>
</protein>
<dbReference type="InterPro" id="IPR020568">
    <property type="entry name" value="Ribosomal_Su5_D2-typ_SF"/>
</dbReference>
<evidence type="ECO:0000256" key="4">
    <source>
        <dbReference type="ARBA" id="ARBA00022759"/>
    </source>
</evidence>
<dbReference type="STRING" id="1300341.I595_2884"/>
<keyword evidence="4 7" id="KW-0255">Endonuclease</keyword>
<comment type="subunit">
    <text evidence="7">Consists of a catalytic RNA component (M1 or rnpB) and a protein subunit.</text>
</comment>
<dbReference type="RefSeq" id="WP_054559893.1">
    <property type="nucleotide sequence ID" value="NZ_LDJX01000006.1"/>
</dbReference>
<dbReference type="GO" id="GO:0030677">
    <property type="term" value="C:ribonuclease P complex"/>
    <property type="evidence" value="ECO:0007669"/>
    <property type="project" value="TreeGrafter"/>
</dbReference>
<comment type="catalytic activity">
    <reaction evidence="7">
        <text>Endonucleolytic cleavage of RNA, removing 5'-extranucleotides from tRNA precursor.</text>
        <dbReference type="EC" id="3.1.26.5"/>
    </reaction>
</comment>
<dbReference type="Pfam" id="PF00825">
    <property type="entry name" value="Ribonuclease_P"/>
    <property type="match status" value="1"/>
</dbReference>
<dbReference type="InterPro" id="IPR000100">
    <property type="entry name" value="RNase_P"/>
</dbReference>
<dbReference type="PANTHER" id="PTHR33992:SF1">
    <property type="entry name" value="RIBONUCLEASE P PROTEIN COMPONENT"/>
    <property type="match status" value="1"/>
</dbReference>
<dbReference type="GO" id="GO:0042781">
    <property type="term" value="F:3'-tRNA processing endoribonuclease activity"/>
    <property type="evidence" value="ECO:0007669"/>
    <property type="project" value="TreeGrafter"/>
</dbReference>
<dbReference type="EMBL" id="LDJX01000006">
    <property type="protein sequence ID" value="KPM30906.1"/>
    <property type="molecule type" value="Genomic_DNA"/>
</dbReference>
<evidence type="ECO:0000256" key="6">
    <source>
        <dbReference type="ARBA" id="ARBA00022884"/>
    </source>
</evidence>
<comment type="similarity">
    <text evidence="7">Belongs to the RnpA family.</text>
</comment>
<dbReference type="NCBIfam" id="TIGR00188">
    <property type="entry name" value="rnpA"/>
    <property type="match status" value="1"/>
</dbReference>